<dbReference type="GO" id="GO:0030638">
    <property type="term" value="P:polyketide metabolic process"/>
    <property type="evidence" value="ECO:0007669"/>
    <property type="project" value="InterPro"/>
</dbReference>
<keyword evidence="3" id="KW-1185">Reference proteome</keyword>
<dbReference type="PANTHER" id="PTHR38436">
    <property type="entry name" value="POLYKETIDE CYCLASE SNOAL-LIKE DOMAIN"/>
    <property type="match status" value="1"/>
</dbReference>
<dbReference type="EMBL" id="SMGR01000001">
    <property type="protein sequence ID" value="TCL08406.1"/>
    <property type="molecule type" value="Genomic_DNA"/>
</dbReference>
<feature type="domain" description="SnoaL-like" evidence="1">
    <location>
        <begin position="149"/>
        <end position="240"/>
    </location>
</feature>
<dbReference type="Gene3D" id="3.10.450.50">
    <property type="match status" value="2"/>
</dbReference>
<dbReference type="InterPro" id="IPR037401">
    <property type="entry name" value="SnoaL-like"/>
</dbReference>
<dbReference type="RefSeq" id="WP_132858535.1">
    <property type="nucleotide sequence ID" value="NZ_SMGR01000001.1"/>
</dbReference>
<evidence type="ECO:0000259" key="1">
    <source>
        <dbReference type="Pfam" id="PF12680"/>
    </source>
</evidence>
<dbReference type="AlphaFoldDB" id="A0A4R1NJG8"/>
<accession>A0A4R1NJG8</accession>
<name>A0A4R1NJG8_9RHOB</name>
<dbReference type="OrthoDB" id="9812089at2"/>
<reference evidence="2 3" key="1">
    <citation type="submission" date="2019-03" db="EMBL/GenBank/DDBJ databases">
        <title>Genomic Encyclopedia of Archaeal and Bacterial Type Strains, Phase II (KMG-II): from individual species to whole genera.</title>
        <authorList>
            <person name="Goeker M."/>
        </authorList>
    </citation>
    <scope>NUCLEOTIDE SEQUENCE [LARGE SCALE GENOMIC DNA]</scope>
    <source>
        <strain evidence="2 3">DSM 26433</strain>
    </source>
</reference>
<organism evidence="2 3">
    <name type="scientific">Shimia isoporae</name>
    <dbReference type="NCBI Taxonomy" id="647720"/>
    <lineage>
        <taxon>Bacteria</taxon>
        <taxon>Pseudomonadati</taxon>
        <taxon>Pseudomonadota</taxon>
        <taxon>Alphaproteobacteria</taxon>
        <taxon>Rhodobacterales</taxon>
        <taxon>Roseobacteraceae</taxon>
    </lineage>
</organism>
<feature type="domain" description="SnoaL-like" evidence="1">
    <location>
        <begin position="13"/>
        <end position="104"/>
    </location>
</feature>
<evidence type="ECO:0000313" key="2">
    <source>
        <dbReference type="EMBL" id="TCL08406.1"/>
    </source>
</evidence>
<comment type="caution">
    <text evidence="2">The sequence shown here is derived from an EMBL/GenBank/DDBJ whole genome shotgun (WGS) entry which is preliminary data.</text>
</comment>
<dbReference type="InterPro" id="IPR009959">
    <property type="entry name" value="Cyclase_SnoaL-like"/>
</dbReference>
<dbReference type="PANTHER" id="PTHR38436:SF1">
    <property type="entry name" value="ESTER CYCLASE"/>
    <property type="match status" value="1"/>
</dbReference>
<sequence length="258" mass="27368">MSAKEIVIQLATALFSSFDPEAATALLDPGYIQHNPAVPTGAAAIVGFVPALEQSGFQAETHRVIAEGDLVVLHSTFSNAQIIGADTVIAFDVFRVKDGKVVEHWDNLQPAVPAAQTANGNSMVDGAVEIMDLEKTAQNKALVQGMLSDVFMGGKVDKIADYISAETYVQHNPQIGNGLEGLGAAIAQLSAAGQMFTYDTVHMVVAEGNFVFAASEGSMGGVPMAFFDLFRVEDGKIVEHWDVVSDIPAEMAHENGKF</sequence>
<dbReference type="InterPro" id="IPR032710">
    <property type="entry name" value="NTF2-like_dom_sf"/>
</dbReference>
<dbReference type="Pfam" id="PF12680">
    <property type="entry name" value="SnoaL_2"/>
    <property type="match status" value="2"/>
</dbReference>
<evidence type="ECO:0000313" key="3">
    <source>
        <dbReference type="Proteomes" id="UP000295673"/>
    </source>
</evidence>
<proteinExistence type="predicted"/>
<dbReference type="Proteomes" id="UP000295673">
    <property type="component" value="Unassembled WGS sequence"/>
</dbReference>
<protein>
    <submittedName>
        <fullName evidence="2">Putative SnoaL-like aldol condensation-catalyzing enzyme</fullName>
    </submittedName>
</protein>
<dbReference type="SUPFAM" id="SSF54427">
    <property type="entry name" value="NTF2-like"/>
    <property type="match status" value="2"/>
</dbReference>
<gene>
    <name evidence="2" type="ORF">BXY66_0443</name>
</gene>